<evidence type="ECO:0000313" key="3">
    <source>
        <dbReference type="Proteomes" id="UP000030111"/>
    </source>
</evidence>
<sequence>MIQSKFKFEAYLFLPFAVVLSALTIFSIINWKDHHRLVESLLIFFMTFASICGVVKPQKICIKNQQIIIRGTLGLGIKKVYNIKKISGYYTGVYTNKGKISNFAYIAIKDKKIATLSYSSHKNYKELMAFIEGNLTNLGPVEITFISELKSTINPKYKLKS</sequence>
<feature type="transmembrane region" description="Helical" evidence="1">
    <location>
        <begin position="37"/>
        <end position="55"/>
    </location>
</feature>
<name>A0A0A2MGT9_9FLAO</name>
<dbReference type="RefSeq" id="WP_035738877.1">
    <property type="nucleotide sequence ID" value="NZ_JRLY01000014.1"/>
</dbReference>
<protein>
    <submittedName>
        <fullName evidence="2">Uncharacterized protein</fullName>
    </submittedName>
</protein>
<comment type="caution">
    <text evidence="2">The sequence shown here is derived from an EMBL/GenBank/DDBJ whole genome shotgun (WGS) entry which is preliminary data.</text>
</comment>
<organism evidence="2 3">
    <name type="scientific">Flavobacterium subsaxonicum WB 4.1-42 = DSM 21790</name>
    <dbReference type="NCBI Taxonomy" id="1121898"/>
    <lineage>
        <taxon>Bacteria</taxon>
        <taxon>Pseudomonadati</taxon>
        <taxon>Bacteroidota</taxon>
        <taxon>Flavobacteriia</taxon>
        <taxon>Flavobacteriales</taxon>
        <taxon>Flavobacteriaceae</taxon>
        <taxon>Flavobacterium</taxon>
    </lineage>
</organism>
<accession>A0A0A2MGT9</accession>
<dbReference type="EMBL" id="JRLY01000014">
    <property type="protein sequence ID" value="KGO91887.1"/>
    <property type="molecule type" value="Genomic_DNA"/>
</dbReference>
<gene>
    <name evidence="2" type="ORF">Q766_15715</name>
</gene>
<dbReference type="AlphaFoldDB" id="A0A0A2MGT9"/>
<keyword evidence="1" id="KW-0812">Transmembrane</keyword>
<keyword evidence="1" id="KW-1133">Transmembrane helix</keyword>
<dbReference type="Proteomes" id="UP000030111">
    <property type="component" value="Unassembled WGS sequence"/>
</dbReference>
<dbReference type="STRING" id="1121898.GCA_000422725_00026"/>
<feature type="transmembrane region" description="Helical" evidence="1">
    <location>
        <begin position="12"/>
        <end position="31"/>
    </location>
</feature>
<evidence type="ECO:0000313" key="2">
    <source>
        <dbReference type="EMBL" id="KGO91887.1"/>
    </source>
</evidence>
<proteinExistence type="predicted"/>
<keyword evidence="3" id="KW-1185">Reference proteome</keyword>
<evidence type="ECO:0000256" key="1">
    <source>
        <dbReference type="SAM" id="Phobius"/>
    </source>
</evidence>
<reference evidence="2 3" key="1">
    <citation type="submission" date="2013-09" db="EMBL/GenBank/DDBJ databases">
        <authorList>
            <person name="Zeng Z."/>
            <person name="Chen C."/>
        </authorList>
    </citation>
    <scope>NUCLEOTIDE SEQUENCE [LARGE SCALE GENOMIC DNA]</scope>
    <source>
        <strain evidence="2 3">WB 4.1-42</strain>
    </source>
</reference>
<keyword evidence="1" id="KW-0472">Membrane</keyword>